<organism evidence="1 2">
    <name type="scientific">Bombardia bombarda</name>
    <dbReference type="NCBI Taxonomy" id="252184"/>
    <lineage>
        <taxon>Eukaryota</taxon>
        <taxon>Fungi</taxon>
        <taxon>Dikarya</taxon>
        <taxon>Ascomycota</taxon>
        <taxon>Pezizomycotina</taxon>
        <taxon>Sordariomycetes</taxon>
        <taxon>Sordariomycetidae</taxon>
        <taxon>Sordariales</taxon>
        <taxon>Lasiosphaeriaceae</taxon>
        <taxon>Bombardia</taxon>
    </lineage>
</organism>
<protein>
    <submittedName>
        <fullName evidence="1">Cytochrome B5 reductase</fullName>
    </submittedName>
</protein>
<accession>A0AA39TMA2</accession>
<keyword evidence="2" id="KW-1185">Reference proteome</keyword>
<comment type="caution">
    <text evidence="1">The sequence shown here is derived from an EMBL/GenBank/DDBJ whole genome shotgun (WGS) entry which is preliminary data.</text>
</comment>
<evidence type="ECO:0000313" key="1">
    <source>
        <dbReference type="EMBL" id="KAK0612499.1"/>
    </source>
</evidence>
<reference evidence="1" key="1">
    <citation type="submission" date="2023-06" db="EMBL/GenBank/DDBJ databases">
        <title>Genome-scale phylogeny and comparative genomics of the fungal order Sordariales.</title>
        <authorList>
            <consortium name="Lawrence Berkeley National Laboratory"/>
            <person name="Hensen N."/>
            <person name="Bonometti L."/>
            <person name="Westerberg I."/>
            <person name="Brannstrom I.O."/>
            <person name="Guillou S."/>
            <person name="Cros-Aarteil S."/>
            <person name="Calhoun S."/>
            <person name="Haridas S."/>
            <person name="Kuo A."/>
            <person name="Mondo S."/>
            <person name="Pangilinan J."/>
            <person name="Riley R."/>
            <person name="LaButti K."/>
            <person name="Andreopoulos B."/>
            <person name="Lipzen A."/>
            <person name="Chen C."/>
            <person name="Yanf M."/>
            <person name="Daum C."/>
            <person name="Ng V."/>
            <person name="Clum A."/>
            <person name="Steindorff A."/>
            <person name="Ohm R."/>
            <person name="Martin F."/>
            <person name="Silar P."/>
            <person name="Natvig D."/>
            <person name="Lalanne C."/>
            <person name="Gautier V."/>
            <person name="Ament-velasquez S.L."/>
            <person name="Kruys A."/>
            <person name="Hutchinson M.I."/>
            <person name="Powell A.J."/>
            <person name="Barry K."/>
            <person name="Miller A.N."/>
            <person name="Grigoriev I.V."/>
            <person name="Debuchy R."/>
            <person name="Gladieux P."/>
            <person name="Thoren M.H."/>
            <person name="Johannesson H."/>
        </authorList>
    </citation>
    <scope>NUCLEOTIDE SEQUENCE</scope>
    <source>
        <strain evidence="1">SMH3391-2</strain>
    </source>
</reference>
<dbReference type="SUPFAM" id="SSF52343">
    <property type="entry name" value="Ferredoxin reductase-like, C-terminal NADP-linked domain"/>
    <property type="match status" value="1"/>
</dbReference>
<proteinExistence type="predicted"/>
<dbReference type="Proteomes" id="UP001174934">
    <property type="component" value="Unassembled WGS sequence"/>
</dbReference>
<name>A0AA39TMA2_9PEZI</name>
<dbReference type="InterPro" id="IPR039261">
    <property type="entry name" value="FNR_nucleotide-bd"/>
</dbReference>
<gene>
    <name evidence="1" type="ORF">B0T17DRAFT_648717</name>
</gene>
<dbReference type="EMBL" id="JAULSR010000009">
    <property type="protein sequence ID" value="KAK0612499.1"/>
    <property type="molecule type" value="Genomic_DNA"/>
</dbReference>
<sequence>MWWARALVRGGRGAWGFVTPELIKERLPGAAADTKVLLCGPPPMVNAMGKSLVGLGFDKPGVMSKAEDRVFLF</sequence>
<dbReference type="AlphaFoldDB" id="A0AA39TMA2"/>
<evidence type="ECO:0000313" key="2">
    <source>
        <dbReference type="Proteomes" id="UP001174934"/>
    </source>
</evidence>
<dbReference type="Gene3D" id="3.40.50.80">
    <property type="entry name" value="Nucleotide-binding domain of ferredoxin-NADP reductase (FNR) module"/>
    <property type="match status" value="1"/>
</dbReference>